<dbReference type="AlphaFoldDB" id="A0A161QP64"/>
<dbReference type="PANTHER" id="PTHR30580:SF1">
    <property type="entry name" value="COMF OPERON PROTEIN 1"/>
    <property type="match status" value="1"/>
</dbReference>
<evidence type="ECO:0000313" key="7">
    <source>
        <dbReference type="Proteomes" id="UP000076501"/>
    </source>
</evidence>
<name>A0A161QP64_BACCE</name>
<sequence length="455" mass="51647">MLAGKQLLLEELSSDLLRDLNNLKKKGEVVCVQGIKKKASKYTCQRCGNIEQRLFASFLCKRCSKVCTYCRKCITMGRVSECAVLVRGIAERNGEKGLNLLQWNGTLSTGQQLAAQGVIEAIKQKESFFIWAVCGAGKTEMLFYGIAEALQKGERVCIATPRTDVVLELAPRLQEVFPSINVAALYGGSVDHEKDAALVVATTHQLLRYYRAFHVMIVDEIDAFPYHADQMLQYAVQQAMKEKAARIYLTATPDEKWKRNFRRRKQKGIIVSGRYHRHPLPVPLFSWCGNWKKSLHHKKIPRVLLQWLKMYLNKKHPIFLFVPHVRYIEEMSLLLNGLDNRIDGVHAEDPMRKEKVASFRKGDIPLLVTTTILERGVTVKNLQVAVLGAEEEIFSESALVQIAGRAGRSFEEPYGEVIYFHYGKTEAMVRAKKHIQSMNKIAKEQGLINALSTLR</sequence>
<accession>A0A161QP64</accession>
<dbReference type="Pfam" id="PF00270">
    <property type="entry name" value="DEAD"/>
    <property type="match status" value="1"/>
</dbReference>
<dbReference type="CDD" id="cd17925">
    <property type="entry name" value="DEXDc_ComFA"/>
    <property type="match status" value="1"/>
</dbReference>
<dbReference type="SUPFAM" id="SSF52540">
    <property type="entry name" value="P-loop containing nucleoside triphosphate hydrolases"/>
    <property type="match status" value="1"/>
</dbReference>
<dbReference type="FunFam" id="3.40.50.300:FF:001697">
    <property type="entry name" value="ComF operon protein 1"/>
    <property type="match status" value="1"/>
</dbReference>
<dbReference type="PROSITE" id="PS51192">
    <property type="entry name" value="HELICASE_ATP_BIND_1"/>
    <property type="match status" value="1"/>
</dbReference>
<feature type="domain" description="Helicase ATP-binding" evidence="4">
    <location>
        <begin position="119"/>
        <end position="271"/>
    </location>
</feature>
<reference evidence="6 7" key="1">
    <citation type="submission" date="2015-09" db="EMBL/GenBank/DDBJ databases">
        <title>Bacillus cereus food isolates.</title>
        <authorList>
            <person name="Boekhorst J."/>
        </authorList>
    </citation>
    <scope>NUCLEOTIDE SEQUENCE [LARGE SCALE GENOMIC DNA]</scope>
    <source>
        <strain evidence="6 7">B4082</strain>
    </source>
</reference>
<dbReference type="Proteomes" id="UP000076501">
    <property type="component" value="Unassembled WGS sequence"/>
</dbReference>
<evidence type="ECO:0000256" key="3">
    <source>
        <dbReference type="ARBA" id="ARBA00023125"/>
    </source>
</evidence>
<dbReference type="SMART" id="SM00487">
    <property type="entry name" value="DEXDc"/>
    <property type="match status" value="1"/>
</dbReference>
<organism evidence="6 7">
    <name type="scientific">Bacillus cereus</name>
    <dbReference type="NCBI Taxonomy" id="1396"/>
    <lineage>
        <taxon>Bacteria</taxon>
        <taxon>Bacillati</taxon>
        <taxon>Bacillota</taxon>
        <taxon>Bacilli</taxon>
        <taxon>Bacillales</taxon>
        <taxon>Bacillaceae</taxon>
        <taxon>Bacillus</taxon>
        <taxon>Bacillus cereus group</taxon>
    </lineage>
</organism>
<dbReference type="Pfam" id="PF00271">
    <property type="entry name" value="Helicase_C"/>
    <property type="match status" value="1"/>
</dbReference>
<dbReference type="GO" id="GO:0043138">
    <property type="term" value="F:3'-5' DNA helicase activity"/>
    <property type="evidence" value="ECO:0007669"/>
    <property type="project" value="TreeGrafter"/>
</dbReference>
<dbReference type="FunFam" id="3.40.50.300:FF:001736">
    <property type="entry name" value="COMF operon protein 1"/>
    <property type="match status" value="1"/>
</dbReference>
<dbReference type="EMBL" id="LJKA01000016">
    <property type="protein sequence ID" value="KZD39453.1"/>
    <property type="molecule type" value="Genomic_DNA"/>
</dbReference>
<dbReference type="RefSeq" id="WP_063221804.1">
    <property type="nucleotide sequence ID" value="NZ_LJKA01000016.1"/>
</dbReference>
<dbReference type="InterPro" id="IPR001650">
    <property type="entry name" value="Helicase_C-like"/>
</dbReference>
<dbReference type="PROSITE" id="PS51194">
    <property type="entry name" value="HELICASE_CTER"/>
    <property type="match status" value="1"/>
</dbReference>
<evidence type="ECO:0000256" key="2">
    <source>
        <dbReference type="ARBA" id="ARBA00022840"/>
    </source>
</evidence>
<evidence type="ECO:0000256" key="1">
    <source>
        <dbReference type="ARBA" id="ARBA00022741"/>
    </source>
</evidence>
<keyword evidence="3" id="KW-0238">DNA-binding</keyword>
<proteinExistence type="predicted"/>
<dbReference type="GO" id="GO:0006270">
    <property type="term" value="P:DNA replication initiation"/>
    <property type="evidence" value="ECO:0007669"/>
    <property type="project" value="TreeGrafter"/>
</dbReference>
<dbReference type="GO" id="GO:0005524">
    <property type="term" value="F:ATP binding"/>
    <property type="evidence" value="ECO:0007669"/>
    <property type="project" value="UniProtKB-KW"/>
</dbReference>
<dbReference type="InterPro" id="IPR011545">
    <property type="entry name" value="DEAD/DEAH_box_helicase_dom"/>
</dbReference>
<evidence type="ECO:0000259" key="4">
    <source>
        <dbReference type="PROSITE" id="PS51192"/>
    </source>
</evidence>
<comment type="caution">
    <text evidence="6">The sequence shown here is derived from an EMBL/GenBank/DDBJ whole genome shotgun (WGS) entry which is preliminary data.</text>
</comment>
<evidence type="ECO:0000259" key="5">
    <source>
        <dbReference type="PROSITE" id="PS51194"/>
    </source>
</evidence>
<dbReference type="PATRIC" id="fig|1396.539.peg.607"/>
<dbReference type="InterPro" id="IPR014001">
    <property type="entry name" value="Helicase_ATP-bd"/>
</dbReference>
<keyword evidence="2" id="KW-0067">ATP-binding</keyword>
<keyword evidence="1" id="KW-0547">Nucleotide-binding</keyword>
<dbReference type="SMART" id="SM00490">
    <property type="entry name" value="HELICc"/>
    <property type="match status" value="1"/>
</dbReference>
<dbReference type="GO" id="GO:0003677">
    <property type="term" value="F:DNA binding"/>
    <property type="evidence" value="ECO:0007669"/>
    <property type="project" value="UniProtKB-KW"/>
</dbReference>
<dbReference type="InterPro" id="IPR027417">
    <property type="entry name" value="P-loop_NTPase"/>
</dbReference>
<evidence type="ECO:0000313" key="6">
    <source>
        <dbReference type="EMBL" id="KZD39453.1"/>
    </source>
</evidence>
<feature type="domain" description="Helicase C-terminal" evidence="5">
    <location>
        <begin position="304"/>
        <end position="455"/>
    </location>
</feature>
<gene>
    <name evidence="6" type="ORF">B4082_1232</name>
</gene>
<dbReference type="Gene3D" id="3.40.50.300">
    <property type="entry name" value="P-loop containing nucleotide triphosphate hydrolases"/>
    <property type="match status" value="2"/>
</dbReference>
<protein>
    <submittedName>
        <fullName evidence="6">ComF operon protein A DNA transporter ATPase</fullName>
    </submittedName>
</protein>
<dbReference type="GO" id="GO:0006310">
    <property type="term" value="P:DNA recombination"/>
    <property type="evidence" value="ECO:0007669"/>
    <property type="project" value="TreeGrafter"/>
</dbReference>
<dbReference type="PANTHER" id="PTHR30580">
    <property type="entry name" value="PRIMOSOMAL PROTEIN N"/>
    <property type="match status" value="1"/>
</dbReference>
<dbReference type="GO" id="GO:0006302">
    <property type="term" value="P:double-strand break repair"/>
    <property type="evidence" value="ECO:0007669"/>
    <property type="project" value="TreeGrafter"/>
</dbReference>